<protein>
    <submittedName>
        <fullName evidence="2">Uncharacterized ACR, YkgG family COG1556</fullName>
    </submittedName>
</protein>
<organism evidence="2 3">
    <name type="scientific">Campylobacter geochelonis</name>
    <dbReference type="NCBI Taxonomy" id="1780362"/>
    <lineage>
        <taxon>Bacteria</taxon>
        <taxon>Pseudomonadati</taxon>
        <taxon>Campylobacterota</taxon>
        <taxon>Epsilonproteobacteria</taxon>
        <taxon>Campylobacterales</taxon>
        <taxon>Campylobacteraceae</taxon>
        <taxon>Campylobacter</taxon>
    </lineage>
</organism>
<accession>A0A128ELM3</accession>
<dbReference type="AlphaFoldDB" id="A0A128ELM3"/>
<keyword evidence="3" id="KW-1185">Reference proteome</keyword>
<dbReference type="InterPro" id="IPR003741">
    <property type="entry name" value="LUD_dom"/>
</dbReference>
<dbReference type="RefSeq" id="WP_075531934.1">
    <property type="nucleotide sequence ID" value="NZ_CP053844.1"/>
</dbReference>
<dbReference type="Pfam" id="PF02589">
    <property type="entry name" value="LUD_dom"/>
    <property type="match status" value="1"/>
</dbReference>
<evidence type="ECO:0000313" key="2">
    <source>
        <dbReference type="EMBL" id="CZE49268.1"/>
    </source>
</evidence>
<proteinExistence type="predicted"/>
<dbReference type="InterPro" id="IPR037171">
    <property type="entry name" value="NagB/RpiA_transferase-like"/>
</dbReference>
<evidence type="ECO:0000313" key="3">
    <source>
        <dbReference type="Proteomes" id="UP000069632"/>
    </source>
</evidence>
<dbReference type="Gene3D" id="3.40.50.10420">
    <property type="entry name" value="NagB/RpiA/CoA transferase-like"/>
    <property type="match status" value="1"/>
</dbReference>
<dbReference type="OrthoDB" id="9794187at2"/>
<sequence length="213" mass="24169">MSSKEDILSRIREAKKIEGLVVEPTPDPVKFIKNANENNDLLSEFKTRVAENRAFVIECDKSEIEEKINEIIKKEEVKNLLYPVNLPIDVEKVDISTKFAFDNEIENFKERLFEYDFSIIQARMGVSSHGVFCVASSKEQPRLLSLTPKVCVVLLKKENMTKSMSGALNQIKEEDGRFPTNIIFISGPSRTADIELITVLGVHGSQIVYVILY</sequence>
<name>A0A128ELM3_9BACT</name>
<reference evidence="2 3" key="1">
    <citation type="submission" date="2016-02" db="EMBL/GenBank/DDBJ databases">
        <authorList>
            <consortium name="Pathogen Informatics"/>
        </authorList>
    </citation>
    <scope>NUCLEOTIDE SEQUENCE [LARGE SCALE GENOMIC DNA]</scope>
    <source>
        <strain evidence="2 3">RC20</strain>
    </source>
</reference>
<evidence type="ECO:0000259" key="1">
    <source>
        <dbReference type="Pfam" id="PF02589"/>
    </source>
</evidence>
<dbReference type="InterPro" id="IPR024185">
    <property type="entry name" value="FTHF_cligase-like_sf"/>
</dbReference>
<feature type="domain" description="LUD" evidence="1">
    <location>
        <begin position="43"/>
        <end position="212"/>
    </location>
</feature>
<dbReference type="PANTHER" id="PTHR43682:SF1">
    <property type="entry name" value="LACTATE UTILIZATION PROTEIN C"/>
    <property type="match status" value="1"/>
</dbReference>
<dbReference type="SUPFAM" id="SSF100950">
    <property type="entry name" value="NagB/RpiA/CoA transferase-like"/>
    <property type="match status" value="1"/>
</dbReference>
<dbReference type="Proteomes" id="UP000069632">
    <property type="component" value="Unassembled WGS sequence"/>
</dbReference>
<gene>
    <name evidence="2" type="ORF">ERS672216_01840</name>
</gene>
<dbReference type="PANTHER" id="PTHR43682">
    <property type="entry name" value="LACTATE UTILIZATION PROTEIN C"/>
    <property type="match status" value="1"/>
</dbReference>
<dbReference type="EMBL" id="FIZP01000017">
    <property type="protein sequence ID" value="CZE49268.1"/>
    <property type="molecule type" value="Genomic_DNA"/>
</dbReference>